<keyword evidence="4" id="KW-0564">Palmitate</keyword>
<evidence type="ECO:0000313" key="7">
    <source>
        <dbReference type="EMBL" id="VAW85741.1"/>
    </source>
</evidence>
<evidence type="ECO:0000256" key="3">
    <source>
        <dbReference type="ARBA" id="ARBA00023136"/>
    </source>
</evidence>
<gene>
    <name evidence="7" type="ORF">MNBD_GAMMA16-88</name>
</gene>
<dbReference type="AlphaFoldDB" id="A0A3B0Z224"/>
<dbReference type="NCBIfam" id="NF047847">
    <property type="entry name" value="SS_mature_LptM"/>
    <property type="match status" value="1"/>
</dbReference>
<keyword evidence="2" id="KW-0732">Signal</keyword>
<evidence type="ECO:0000256" key="2">
    <source>
        <dbReference type="ARBA" id="ARBA00022729"/>
    </source>
</evidence>
<dbReference type="GO" id="GO:0009279">
    <property type="term" value="C:cell outer membrane"/>
    <property type="evidence" value="ECO:0007669"/>
    <property type="project" value="UniProtKB-SubCell"/>
</dbReference>
<evidence type="ECO:0008006" key="8">
    <source>
        <dbReference type="Google" id="ProtNLM"/>
    </source>
</evidence>
<evidence type="ECO:0000256" key="6">
    <source>
        <dbReference type="ARBA" id="ARBA00023288"/>
    </source>
</evidence>
<proteinExistence type="predicted"/>
<protein>
    <recommendedName>
        <fullName evidence="8">Lipoprotein</fullName>
    </recommendedName>
</protein>
<keyword evidence="3" id="KW-0472">Membrane</keyword>
<accession>A0A3B0Z224</accession>
<evidence type="ECO:0000256" key="5">
    <source>
        <dbReference type="ARBA" id="ARBA00023237"/>
    </source>
</evidence>
<keyword evidence="6" id="KW-0449">Lipoprotein</keyword>
<organism evidence="7">
    <name type="scientific">hydrothermal vent metagenome</name>
    <dbReference type="NCBI Taxonomy" id="652676"/>
    <lineage>
        <taxon>unclassified sequences</taxon>
        <taxon>metagenomes</taxon>
        <taxon>ecological metagenomes</taxon>
    </lineage>
</organism>
<dbReference type="InterPro" id="IPR032831">
    <property type="entry name" value="LptM_cons"/>
</dbReference>
<sequence length="44" mass="4713">MLAIKHSAGFIGVLILIVCLQACGQKGPLFLPQDDSKEEQNATN</sequence>
<name>A0A3B0Z224_9ZZZZ</name>
<comment type="subcellular location">
    <subcellularLocation>
        <location evidence="1">Cell outer membrane</location>
        <topology evidence="1">Lipid-anchor</topology>
    </subcellularLocation>
</comment>
<dbReference type="EMBL" id="UOFO01000078">
    <property type="protein sequence ID" value="VAW85741.1"/>
    <property type="molecule type" value="Genomic_DNA"/>
</dbReference>
<keyword evidence="5" id="KW-0998">Cell outer membrane</keyword>
<evidence type="ECO:0000256" key="1">
    <source>
        <dbReference type="ARBA" id="ARBA00004459"/>
    </source>
</evidence>
<dbReference type="Pfam" id="PF13627">
    <property type="entry name" value="LptM_cons"/>
    <property type="match status" value="1"/>
</dbReference>
<reference evidence="7" key="1">
    <citation type="submission" date="2018-06" db="EMBL/GenBank/DDBJ databases">
        <authorList>
            <person name="Zhirakovskaya E."/>
        </authorList>
    </citation>
    <scope>NUCLEOTIDE SEQUENCE</scope>
</reference>
<evidence type="ECO:0000256" key="4">
    <source>
        <dbReference type="ARBA" id="ARBA00023139"/>
    </source>
</evidence>